<evidence type="ECO:0000313" key="1">
    <source>
        <dbReference type="EMBL" id="BCS89547.1"/>
    </source>
</evidence>
<dbReference type="RefSeq" id="WP_229591516.1">
    <property type="nucleotide sequence ID" value="NZ_AP024485.1"/>
</dbReference>
<proteinExistence type="predicted"/>
<reference evidence="1" key="1">
    <citation type="journal article" date="2022" name="Arch. Microbiol.">
        <title>Pseudodesulfovibrio sediminis sp. nov., a mesophilic and neutrophilic sulfate-reducing bacterium isolated from sediment of a brackish lake.</title>
        <authorList>
            <person name="Takahashi A."/>
            <person name="Kojima H."/>
            <person name="Watanabe M."/>
            <person name="Fukui M."/>
        </authorList>
    </citation>
    <scope>NUCLEOTIDE SEQUENCE</scope>
    <source>
        <strain evidence="1">SF6</strain>
    </source>
</reference>
<dbReference type="Proteomes" id="UP001053296">
    <property type="component" value="Chromosome"/>
</dbReference>
<dbReference type="EMBL" id="AP024485">
    <property type="protein sequence ID" value="BCS89547.1"/>
    <property type="molecule type" value="Genomic_DNA"/>
</dbReference>
<gene>
    <name evidence="1" type="ORF">PSDVSF_27890</name>
</gene>
<evidence type="ECO:0000313" key="2">
    <source>
        <dbReference type="Proteomes" id="UP001053296"/>
    </source>
</evidence>
<keyword evidence="2" id="KW-1185">Reference proteome</keyword>
<name>A0ABN6ET77_9BACT</name>
<protein>
    <submittedName>
        <fullName evidence="1">Uncharacterized protein</fullName>
    </submittedName>
</protein>
<accession>A0ABN6ET77</accession>
<organism evidence="1 2">
    <name type="scientific">Pseudodesulfovibrio sediminis</name>
    <dbReference type="NCBI Taxonomy" id="2810563"/>
    <lineage>
        <taxon>Bacteria</taxon>
        <taxon>Pseudomonadati</taxon>
        <taxon>Thermodesulfobacteriota</taxon>
        <taxon>Desulfovibrionia</taxon>
        <taxon>Desulfovibrionales</taxon>
        <taxon>Desulfovibrionaceae</taxon>
    </lineage>
</organism>
<sequence length="231" mass="26577">MKTLFAVVMTDNMDKYQPGFMGDGLLERTPPKIKLCCVHDPLQEQLWYYEEAEVETFIQTLKQADKIYTVQGGVDVASLVYRYGMPQEIMCERNHFDLLQVINNTMGRRLSYRGIGEIHWNAIRWIYRVKGHPSDVDWKRACQVEAALAWELWNKWSCGGHDEVMEKIELALGLETGFKPTFCSKCGAWGEFEEQEWDCDDMSDGEMGDYLAGSFGSLVCKGCNHSFDYGF</sequence>